<keyword evidence="1" id="KW-1133">Transmembrane helix</keyword>
<keyword evidence="3" id="KW-1185">Reference proteome</keyword>
<proteinExistence type="predicted"/>
<evidence type="ECO:0000313" key="3">
    <source>
        <dbReference type="Proteomes" id="UP000004080"/>
    </source>
</evidence>
<gene>
    <name evidence="2" type="ORF">A374_09523</name>
</gene>
<accession>I8J176</accession>
<protein>
    <submittedName>
        <fullName evidence="2">Uncharacterized protein</fullName>
    </submittedName>
</protein>
<keyword evidence="1" id="KW-0472">Membrane</keyword>
<dbReference type="AlphaFoldDB" id="I8J176"/>
<evidence type="ECO:0000256" key="1">
    <source>
        <dbReference type="SAM" id="Phobius"/>
    </source>
</evidence>
<sequence>MRVVPLRAKQNFLCASLFSPSLKSFYAIFLFFERVYEIISLVSLFFIPYLRYWRQFTWSARESEARAREWTWSARESKARARERSWSARKSKALARESKARVCANGAGLRAITEELAWVYSMDGYIRKTI</sequence>
<feature type="transmembrane region" description="Helical" evidence="1">
    <location>
        <begin position="35"/>
        <end position="53"/>
    </location>
</feature>
<evidence type="ECO:0000313" key="2">
    <source>
        <dbReference type="EMBL" id="EIT85466.1"/>
    </source>
</evidence>
<reference evidence="2 3" key="1">
    <citation type="journal article" date="2012" name="J. Bacteriol.">
        <title>Genome of Bacillus macauensis ZFHKF-1, a Long-Chain-Forming Bacterium.</title>
        <authorList>
            <person name="Cai L."/>
            <person name="Zhang T."/>
        </authorList>
    </citation>
    <scope>NUCLEOTIDE SEQUENCE [LARGE SCALE GENOMIC DNA]</scope>
    <source>
        <strain evidence="2 3">ZFHKF-1</strain>
    </source>
</reference>
<comment type="caution">
    <text evidence="2">The sequence shown here is derived from an EMBL/GenBank/DDBJ whole genome shotgun (WGS) entry which is preliminary data.</text>
</comment>
<dbReference type="EMBL" id="AKKV01000025">
    <property type="protein sequence ID" value="EIT85466.1"/>
    <property type="molecule type" value="Genomic_DNA"/>
</dbReference>
<dbReference type="Proteomes" id="UP000004080">
    <property type="component" value="Unassembled WGS sequence"/>
</dbReference>
<dbReference type="STRING" id="1196324.A374_09523"/>
<organism evidence="2 3">
    <name type="scientific">Fictibacillus macauensis ZFHKF-1</name>
    <dbReference type="NCBI Taxonomy" id="1196324"/>
    <lineage>
        <taxon>Bacteria</taxon>
        <taxon>Bacillati</taxon>
        <taxon>Bacillota</taxon>
        <taxon>Bacilli</taxon>
        <taxon>Bacillales</taxon>
        <taxon>Fictibacillaceae</taxon>
        <taxon>Fictibacillus</taxon>
    </lineage>
</organism>
<keyword evidence="1" id="KW-0812">Transmembrane</keyword>
<name>I8J176_9BACL</name>